<dbReference type="PANTHER" id="PTHR11638:SF176">
    <property type="entry name" value="HEAT SHOCK PROTEIN 78, MITOCHONDRIAL"/>
    <property type="match status" value="1"/>
</dbReference>
<dbReference type="PROSITE" id="PS00870">
    <property type="entry name" value="CLPAB_1"/>
    <property type="match status" value="1"/>
</dbReference>
<dbReference type="InterPro" id="IPR018368">
    <property type="entry name" value="ClpA/B_CS1"/>
</dbReference>
<dbReference type="Pfam" id="PF10431">
    <property type="entry name" value="ClpB_D2-small"/>
    <property type="match status" value="1"/>
</dbReference>
<dbReference type="EMBL" id="CP119909">
    <property type="protein sequence ID" value="WFD19055.1"/>
    <property type="molecule type" value="Genomic_DNA"/>
</dbReference>
<keyword evidence="4" id="KW-0067">ATP-binding</keyword>
<evidence type="ECO:0000259" key="7">
    <source>
        <dbReference type="SMART" id="SM00382"/>
    </source>
</evidence>
<keyword evidence="2" id="KW-0677">Repeat</keyword>
<dbReference type="InterPro" id="IPR041546">
    <property type="entry name" value="ClpA/ClpB_AAA_lid"/>
</dbReference>
<dbReference type="Pfam" id="PF17871">
    <property type="entry name" value="AAA_lid_9"/>
    <property type="match status" value="1"/>
</dbReference>
<evidence type="ECO:0000313" key="10">
    <source>
        <dbReference type="Proteomes" id="UP001220961"/>
    </source>
</evidence>
<evidence type="ECO:0000256" key="3">
    <source>
        <dbReference type="ARBA" id="ARBA00022741"/>
    </source>
</evidence>
<evidence type="ECO:0000256" key="4">
    <source>
        <dbReference type="ARBA" id="ARBA00022840"/>
    </source>
</evidence>
<dbReference type="InterPro" id="IPR003593">
    <property type="entry name" value="AAA+_ATPase"/>
</dbReference>
<keyword evidence="10" id="KW-1185">Reference proteome</keyword>
<evidence type="ECO:0000256" key="1">
    <source>
        <dbReference type="ARBA" id="ARBA00008675"/>
    </source>
</evidence>
<keyword evidence="5" id="KW-0143">Chaperone</keyword>
<dbReference type="PRINTS" id="PR00300">
    <property type="entry name" value="CLPPROTEASEA"/>
</dbReference>
<dbReference type="Pfam" id="PF00004">
    <property type="entry name" value="AAA"/>
    <property type="match status" value="1"/>
</dbReference>
<dbReference type="AlphaFoldDB" id="A0AAF0E646"/>
<organism evidence="9 10">
    <name type="scientific">Malassezia caprae</name>
    <dbReference type="NCBI Taxonomy" id="1381934"/>
    <lineage>
        <taxon>Eukaryota</taxon>
        <taxon>Fungi</taxon>
        <taxon>Dikarya</taxon>
        <taxon>Basidiomycota</taxon>
        <taxon>Ustilaginomycotina</taxon>
        <taxon>Malasseziomycetes</taxon>
        <taxon>Malasseziales</taxon>
        <taxon>Malasseziaceae</taxon>
        <taxon>Malassezia</taxon>
    </lineage>
</organism>
<evidence type="ECO:0008006" key="11">
    <source>
        <dbReference type="Google" id="ProtNLM"/>
    </source>
</evidence>
<dbReference type="GO" id="GO:0005524">
    <property type="term" value="F:ATP binding"/>
    <property type="evidence" value="ECO:0007669"/>
    <property type="project" value="UniProtKB-KW"/>
</dbReference>
<dbReference type="GO" id="GO:0016887">
    <property type="term" value="F:ATP hydrolysis activity"/>
    <property type="evidence" value="ECO:0007669"/>
    <property type="project" value="InterPro"/>
</dbReference>
<accession>A0AAF0E646</accession>
<dbReference type="InterPro" id="IPR003959">
    <property type="entry name" value="ATPase_AAA_core"/>
</dbReference>
<keyword evidence="3" id="KW-0547">Nucleotide-binding</keyword>
<evidence type="ECO:0000256" key="5">
    <source>
        <dbReference type="ARBA" id="ARBA00023186"/>
    </source>
</evidence>
<name>A0AAF0E646_9BASI</name>
<dbReference type="GO" id="GO:0005759">
    <property type="term" value="C:mitochondrial matrix"/>
    <property type="evidence" value="ECO:0007669"/>
    <property type="project" value="TreeGrafter"/>
</dbReference>
<dbReference type="FunFam" id="1.10.8.60:FF:000017">
    <property type="entry name" value="ATP-dependent chaperone ClpB"/>
    <property type="match status" value="1"/>
</dbReference>
<dbReference type="Gene3D" id="1.10.8.60">
    <property type="match status" value="1"/>
</dbReference>
<proteinExistence type="inferred from homology"/>
<keyword evidence="6" id="KW-0175">Coiled coil</keyword>
<dbReference type="FunFam" id="3.40.50.300:FF:000010">
    <property type="entry name" value="Chaperone clpB 1, putative"/>
    <property type="match status" value="1"/>
</dbReference>
<comment type="similarity">
    <text evidence="1">Belongs to the ClpA/ClpB family.</text>
</comment>
<dbReference type="InterPro" id="IPR019489">
    <property type="entry name" value="Clp_ATPase_C"/>
</dbReference>
<evidence type="ECO:0000256" key="2">
    <source>
        <dbReference type="ARBA" id="ARBA00022737"/>
    </source>
</evidence>
<evidence type="ECO:0000313" key="9">
    <source>
        <dbReference type="EMBL" id="WFD19055.1"/>
    </source>
</evidence>
<protein>
    <recommendedName>
        <fullName evidence="11">Heat shock protein 78, mitochondrial</fullName>
    </recommendedName>
</protein>
<dbReference type="Proteomes" id="UP001220961">
    <property type="component" value="Chromosome 2"/>
</dbReference>
<dbReference type="InterPro" id="IPR001270">
    <property type="entry name" value="ClpA/B"/>
</dbReference>
<dbReference type="CDD" id="cd19499">
    <property type="entry name" value="RecA-like_ClpB_Hsp104-like"/>
    <property type="match status" value="1"/>
</dbReference>
<evidence type="ECO:0000259" key="8">
    <source>
        <dbReference type="SMART" id="SM01086"/>
    </source>
</evidence>
<dbReference type="GO" id="GO:0043335">
    <property type="term" value="P:protein unfolding"/>
    <property type="evidence" value="ECO:0007669"/>
    <property type="project" value="TreeGrafter"/>
</dbReference>
<sequence length="725" mass="80705">MRMNMQGQQPQPGETLAQYSQDLTKLAKEGKLDPVIGRDSEIRRAIQVLSRRTKCNPVLVGPAGVGKTAIMEGLAQRIVNKEVPESLQDKRVCALDLGALLAGASFRGAFEERFKALLSDIEAEQGKVIVFIDELHMLLNLGKAEGSVDAANMMKPLLARGALQCAGATTYDEYRKYIEKDPALARRFQAVTVLEPTPEATIAILRGLRSRYEVHHGVGISDSALVTAATYASRYLTERKLPDSAIDLLDEAMSALRLQQESKPEAIEILDRDILTLQIELESLRHESDPLSLERKEVVEKELQEKRAESGALTSSWMEERSKLDQLKSVKEQLEQARIELERATREGDFQRVAEIQYGRIPELEKQIPTEEELNEKRKGRMLHDRVTSDDIAAVVAKMTGVPVRNLLRGERERLMGIEDSLRNRIVGQDEALSSIGEAVRLSRAGLHSSKRPLASFMFLGGTGVGKTEAAKGLAQFLFDSEKLIQINCSELSEAHSVSKLVGAPPGYVGHEDGGQLTEQVRRQPYSVMLFDEIEKANRSIHTLLLQILDEGRLQDSQGRQVDFRQTIIILTSNVGADVLYEPGSTDDEGHVTDASRARVIKDVQRVFPPELLNRLDEQIIFNNLAPQTLENIVSIRLKEVDQRLHDKRIVLQVSDETRSWLAKKGYEPAYGARPLNRLIQKRLLNPLASQLIQGKAKEGDTVEVTVNAAKDDLSLHVVAGAEQK</sequence>
<dbReference type="FunFam" id="3.40.50.300:FF:000120">
    <property type="entry name" value="ATP-dependent chaperone ClpB"/>
    <property type="match status" value="1"/>
</dbReference>
<dbReference type="FunFam" id="3.40.50.300:FF:000025">
    <property type="entry name" value="ATP-dependent Clp protease subunit"/>
    <property type="match status" value="1"/>
</dbReference>
<dbReference type="Gene3D" id="3.40.50.300">
    <property type="entry name" value="P-loop containing nucleotide triphosphate hydrolases"/>
    <property type="match status" value="3"/>
</dbReference>
<dbReference type="SMART" id="SM01086">
    <property type="entry name" value="ClpB_D2-small"/>
    <property type="match status" value="1"/>
</dbReference>
<dbReference type="GO" id="GO:0034605">
    <property type="term" value="P:cellular response to heat"/>
    <property type="evidence" value="ECO:0007669"/>
    <property type="project" value="TreeGrafter"/>
</dbReference>
<feature type="domain" description="AAA+ ATPase" evidence="7">
    <location>
        <begin position="53"/>
        <end position="199"/>
    </location>
</feature>
<dbReference type="PANTHER" id="PTHR11638">
    <property type="entry name" value="ATP-DEPENDENT CLP PROTEASE"/>
    <property type="match status" value="1"/>
</dbReference>
<dbReference type="SUPFAM" id="SSF52540">
    <property type="entry name" value="P-loop containing nucleoside triphosphate hydrolases"/>
    <property type="match status" value="2"/>
</dbReference>
<feature type="domain" description="AAA+ ATPase" evidence="7">
    <location>
        <begin position="453"/>
        <end position="608"/>
    </location>
</feature>
<dbReference type="CDD" id="cd00009">
    <property type="entry name" value="AAA"/>
    <property type="match status" value="1"/>
</dbReference>
<dbReference type="InterPro" id="IPR027417">
    <property type="entry name" value="P-loop_NTPase"/>
</dbReference>
<dbReference type="InterPro" id="IPR050130">
    <property type="entry name" value="ClpA_ClpB"/>
</dbReference>
<evidence type="ECO:0000256" key="6">
    <source>
        <dbReference type="SAM" id="Coils"/>
    </source>
</evidence>
<dbReference type="SMART" id="SM00382">
    <property type="entry name" value="AAA"/>
    <property type="match status" value="2"/>
</dbReference>
<feature type="domain" description="Clp ATPase C-terminal" evidence="8">
    <location>
        <begin position="625"/>
        <end position="716"/>
    </location>
</feature>
<reference evidence="9" key="1">
    <citation type="submission" date="2023-03" db="EMBL/GenBank/DDBJ databases">
        <title>Mating type loci evolution in Malassezia.</title>
        <authorList>
            <person name="Coelho M.A."/>
        </authorList>
    </citation>
    <scope>NUCLEOTIDE SEQUENCE</scope>
    <source>
        <strain evidence="9">CBS 10434</strain>
    </source>
</reference>
<dbReference type="GO" id="GO:0042026">
    <property type="term" value="P:protein refolding"/>
    <property type="evidence" value="ECO:0007669"/>
    <property type="project" value="TreeGrafter"/>
</dbReference>
<gene>
    <name evidence="9" type="ORF">MCAP1_001270</name>
</gene>
<feature type="coiled-coil region" evidence="6">
    <location>
        <begin position="317"/>
        <end position="347"/>
    </location>
</feature>
<dbReference type="Pfam" id="PF07724">
    <property type="entry name" value="AAA_2"/>
    <property type="match status" value="1"/>
</dbReference>